<evidence type="ECO:0000256" key="1">
    <source>
        <dbReference type="ARBA" id="ARBA00004496"/>
    </source>
</evidence>
<protein>
    <recommendedName>
        <fullName evidence="12">UDP-N-acetylglucosamine 1-carboxyvinyltransferase</fullName>
        <ecNumber evidence="12">2.5.1.7</ecNumber>
    </recommendedName>
    <alternativeName>
        <fullName evidence="12">Enoylpyruvate transferase</fullName>
    </alternativeName>
    <alternativeName>
        <fullName evidence="12">UDP-N-acetylglucosamine enolpyruvyl transferase</fullName>
        <shortName evidence="12">EPT</shortName>
    </alternativeName>
</protein>
<evidence type="ECO:0000256" key="2">
    <source>
        <dbReference type="ARBA" id="ARBA00004752"/>
    </source>
</evidence>
<dbReference type="CDD" id="cd01555">
    <property type="entry name" value="UdpNAET"/>
    <property type="match status" value="1"/>
</dbReference>
<dbReference type="Pfam" id="PF00275">
    <property type="entry name" value="EPSP_synthase"/>
    <property type="match status" value="1"/>
</dbReference>
<evidence type="ECO:0000256" key="7">
    <source>
        <dbReference type="ARBA" id="ARBA00022984"/>
    </source>
</evidence>
<evidence type="ECO:0000313" key="14">
    <source>
        <dbReference type="EMBL" id="MBB6110146.1"/>
    </source>
</evidence>
<sequence length="435" mass="47220">MTNAFVINGGKPLKGEITPQGAKNEALQVISAVLLTDQKVTISNIPDIKDVNKLIELLGDMGVIVEKTAADTYTFIARDIDQDFFQSETFKSKGGGLRGSIMIVGPLLARFGKASIPKPGGDKIGRRRLDTHFLGFEKLGAQFNYNPADGFFNVDASNLKGTYILLDEASVTGTANIVMAAVLAKGVTTIYNAACEPYLQQLCKMLNRMGAKISGIGSNLLTIEGVDYLGGTEHRLLPDMIEIGSFIGLAAMTGSEITIKDVKYPELGMIPDVFKRLGIKLELRGDDIYIPAQDHYEIETFIDGSIMTVADAPWPGFTPDLISIVLVVAIQAKGSVLIHQKMFESRLFFVDKLLDMGAQIILCDPHRATVIGLDKQVQLRGISMTSPDIRAGVALLIAALSAQGQSTIYNIEQIERGYQHIDDRLKALGADITRI</sequence>
<comment type="similarity">
    <text evidence="10 12">Belongs to the EPSP synthase family. MurA subfamily.</text>
</comment>
<keyword evidence="7 12" id="KW-0573">Peptidoglycan synthesis</keyword>
<name>A0A1N7BK80_9SPHI</name>
<dbReference type="GO" id="GO:0008760">
    <property type="term" value="F:UDP-N-acetylglucosamine 1-carboxyvinyltransferase activity"/>
    <property type="evidence" value="ECO:0007669"/>
    <property type="project" value="UniProtKB-UniRule"/>
</dbReference>
<evidence type="ECO:0000256" key="9">
    <source>
        <dbReference type="ARBA" id="ARBA00023316"/>
    </source>
</evidence>
<feature type="binding site" evidence="12">
    <location>
        <position position="98"/>
    </location>
    <ligand>
        <name>UDP-N-acetyl-alpha-D-glucosamine</name>
        <dbReference type="ChEBI" id="CHEBI:57705"/>
    </ligand>
</feature>
<dbReference type="Proteomes" id="UP000541583">
    <property type="component" value="Unassembled WGS sequence"/>
</dbReference>
<evidence type="ECO:0000256" key="3">
    <source>
        <dbReference type="ARBA" id="ARBA00022490"/>
    </source>
</evidence>
<dbReference type="GO" id="GO:0051301">
    <property type="term" value="P:cell division"/>
    <property type="evidence" value="ECO:0007669"/>
    <property type="project" value="UniProtKB-KW"/>
</dbReference>
<reference evidence="16 17" key="1">
    <citation type="submission" date="2020-08" db="EMBL/GenBank/DDBJ databases">
        <title>Genomic Encyclopedia of Type Strains, Phase IV (KMG-V): Genome sequencing to study the core and pangenomes of soil and plant-associated prokaryotes.</title>
        <authorList>
            <person name="Whitman W."/>
        </authorList>
    </citation>
    <scope>NUCLEOTIDE SEQUENCE [LARGE SCALE GENOMIC DNA]</scope>
    <source>
        <strain evidence="14 16">ANJLi2</strain>
        <strain evidence="15 17">MP601</strain>
    </source>
</reference>
<comment type="caution">
    <text evidence="12">Lacks conserved residue(s) required for the propagation of feature annotation.</text>
</comment>
<evidence type="ECO:0000256" key="5">
    <source>
        <dbReference type="ARBA" id="ARBA00022679"/>
    </source>
</evidence>
<dbReference type="NCBIfam" id="NF006873">
    <property type="entry name" value="PRK09369.1"/>
    <property type="match status" value="1"/>
</dbReference>
<dbReference type="RefSeq" id="WP_076374327.1">
    <property type="nucleotide sequence ID" value="NZ_FTMG01000008.1"/>
</dbReference>
<evidence type="ECO:0000256" key="11">
    <source>
        <dbReference type="ARBA" id="ARBA00047527"/>
    </source>
</evidence>
<dbReference type="GO" id="GO:0008360">
    <property type="term" value="P:regulation of cell shape"/>
    <property type="evidence" value="ECO:0007669"/>
    <property type="project" value="UniProtKB-KW"/>
</dbReference>
<evidence type="ECO:0000259" key="13">
    <source>
        <dbReference type="Pfam" id="PF00275"/>
    </source>
</evidence>
<dbReference type="EMBL" id="JACHCB010000006">
    <property type="protein sequence ID" value="MBB6110146.1"/>
    <property type="molecule type" value="Genomic_DNA"/>
</dbReference>
<gene>
    <name evidence="12" type="primary">murA</name>
    <name evidence="15" type="ORF">HDF22_000960</name>
    <name evidence="14" type="ORF">HDF23_002902</name>
</gene>
<keyword evidence="4 12" id="KW-0132">Cell division</keyword>
<dbReference type="GO" id="GO:0071555">
    <property type="term" value="P:cell wall organization"/>
    <property type="evidence" value="ECO:0007669"/>
    <property type="project" value="UniProtKB-KW"/>
</dbReference>
<dbReference type="PANTHER" id="PTHR43783">
    <property type="entry name" value="UDP-N-ACETYLGLUCOSAMINE 1-CARBOXYVINYLTRANSFERASE"/>
    <property type="match status" value="1"/>
</dbReference>
<dbReference type="STRING" id="354630.SAMN05421821_10847"/>
<feature type="domain" description="Enolpyruvate transferase" evidence="13">
    <location>
        <begin position="8"/>
        <end position="425"/>
    </location>
</feature>
<dbReference type="GO" id="GO:0019277">
    <property type="term" value="P:UDP-N-acetylgalactosamine biosynthetic process"/>
    <property type="evidence" value="ECO:0007669"/>
    <property type="project" value="InterPro"/>
</dbReference>
<dbReference type="NCBIfam" id="TIGR01072">
    <property type="entry name" value="murA"/>
    <property type="match status" value="1"/>
</dbReference>
<dbReference type="HAMAP" id="MF_00111">
    <property type="entry name" value="MurA"/>
    <property type="match status" value="1"/>
</dbReference>
<accession>A0A1N7BK80</accession>
<dbReference type="Proteomes" id="UP000548326">
    <property type="component" value="Unassembled WGS sequence"/>
</dbReference>
<keyword evidence="9 12" id="KW-0961">Cell wall biogenesis/degradation</keyword>
<dbReference type="Gene3D" id="3.65.10.10">
    <property type="entry name" value="Enolpyruvate transferase domain"/>
    <property type="match status" value="2"/>
</dbReference>
<comment type="catalytic activity">
    <reaction evidence="11 12">
        <text>phosphoenolpyruvate + UDP-N-acetyl-alpha-D-glucosamine = UDP-N-acetyl-3-O-(1-carboxyvinyl)-alpha-D-glucosamine + phosphate</text>
        <dbReference type="Rhea" id="RHEA:18681"/>
        <dbReference type="ChEBI" id="CHEBI:43474"/>
        <dbReference type="ChEBI" id="CHEBI:57705"/>
        <dbReference type="ChEBI" id="CHEBI:58702"/>
        <dbReference type="ChEBI" id="CHEBI:68483"/>
        <dbReference type="EC" id="2.5.1.7"/>
    </reaction>
</comment>
<dbReference type="GO" id="GO:0009252">
    <property type="term" value="P:peptidoglycan biosynthetic process"/>
    <property type="evidence" value="ECO:0007669"/>
    <property type="project" value="UniProtKB-UniRule"/>
</dbReference>
<evidence type="ECO:0000256" key="10">
    <source>
        <dbReference type="ARBA" id="ARBA00038367"/>
    </source>
</evidence>
<comment type="function">
    <text evidence="12">Cell wall formation. Adds enolpyruvyl to UDP-N-acetylglucosamine.</text>
</comment>
<dbReference type="PANTHER" id="PTHR43783:SF1">
    <property type="entry name" value="UDP-N-ACETYLGLUCOSAMINE 1-CARBOXYVINYLTRANSFERASE"/>
    <property type="match status" value="1"/>
</dbReference>
<keyword evidence="6 12" id="KW-0133">Cell shape</keyword>
<evidence type="ECO:0000256" key="12">
    <source>
        <dbReference type="HAMAP-Rule" id="MF_00111"/>
    </source>
</evidence>
<evidence type="ECO:0000313" key="15">
    <source>
        <dbReference type="EMBL" id="MBB6126855.1"/>
    </source>
</evidence>
<organism evidence="15 17">
    <name type="scientific">Mucilaginibacter lappiensis</name>
    <dbReference type="NCBI Taxonomy" id="354630"/>
    <lineage>
        <taxon>Bacteria</taxon>
        <taxon>Pseudomonadati</taxon>
        <taxon>Bacteroidota</taxon>
        <taxon>Sphingobacteriia</taxon>
        <taxon>Sphingobacteriales</taxon>
        <taxon>Sphingobacteriaceae</taxon>
        <taxon>Mucilaginibacter</taxon>
    </lineage>
</organism>
<keyword evidence="16" id="KW-1185">Reference proteome</keyword>
<comment type="subcellular location">
    <subcellularLocation>
        <location evidence="1 12">Cytoplasm</location>
    </subcellularLocation>
</comment>
<dbReference type="InterPro" id="IPR005750">
    <property type="entry name" value="UDP_GlcNAc_COvinyl_MurA"/>
</dbReference>
<dbReference type="InterPro" id="IPR036968">
    <property type="entry name" value="Enolpyruvate_Tfrase_sf"/>
</dbReference>
<keyword evidence="3 12" id="KW-0963">Cytoplasm</keyword>
<dbReference type="SUPFAM" id="SSF55205">
    <property type="entry name" value="EPT/RTPC-like"/>
    <property type="match status" value="1"/>
</dbReference>
<dbReference type="UniPathway" id="UPA00219"/>
<evidence type="ECO:0000313" key="17">
    <source>
        <dbReference type="Proteomes" id="UP000548326"/>
    </source>
</evidence>
<comment type="caution">
    <text evidence="15">The sequence shown here is derived from an EMBL/GenBank/DDBJ whole genome shotgun (WGS) entry which is preliminary data.</text>
</comment>
<evidence type="ECO:0000313" key="16">
    <source>
        <dbReference type="Proteomes" id="UP000541583"/>
    </source>
</evidence>
<feature type="binding site" evidence="12">
    <location>
        <position position="342"/>
    </location>
    <ligand>
        <name>UDP-N-acetyl-alpha-D-glucosamine</name>
        <dbReference type="ChEBI" id="CHEBI:57705"/>
    </ligand>
</feature>
<keyword evidence="5 12" id="KW-0808">Transferase</keyword>
<feature type="active site" description="Proton donor" evidence="12">
    <location>
        <position position="122"/>
    </location>
</feature>
<dbReference type="InterPro" id="IPR001986">
    <property type="entry name" value="Enolpyruvate_Tfrase_dom"/>
</dbReference>
<dbReference type="EMBL" id="JACHCA010000002">
    <property type="protein sequence ID" value="MBB6126855.1"/>
    <property type="molecule type" value="Genomic_DNA"/>
</dbReference>
<comment type="pathway">
    <text evidence="2 12">Cell wall biogenesis; peptidoglycan biosynthesis.</text>
</comment>
<evidence type="ECO:0000256" key="8">
    <source>
        <dbReference type="ARBA" id="ARBA00023306"/>
    </source>
</evidence>
<dbReference type="AlphaFoldDB" id="A0A1N7BK80"/>
<dbReference type="InterPro" id="IPR013792">
    <property type="entry name" value="RNA3'P_cycl/enolpyr_Trfase_a/b"/>
</dbReference>
<dbReference type="GO" id="GO:0005737">
    <property type="term" value="C:cytoplasm"/>
    <property type="evidence" value="ECO:0007669"/>
    <property type="project" value="UniProtKB-SubCell"/>
</dbReference>
<evidence type="ECO:0000256" key="6">
    <source>
        <dbReference type="ARBA" id="ARBA00022960"/>
    </source>
</evidence>
<feature type="binding site" evidence="12">
    <location>
        <begin position="23"/>
        <end position="24"/>
    </location>
    <ligand>
        <name>phosphoenolpyruvate</name>
        <dbReference type="ChEBI" id="CHEBI:58702"/>
    </ligand>
</feature>
<dbReference type="OrthoDB" id="9803760at2"/>
<evidence type="ECO:0000256" key="4">
    <source>
        <dbReference type="ARBA" id="ARBA00022618"/>
    </source>
</evidence>
<feature type="binding site" evidence="12">
    <location>
        <position position="320"/>
    </location>
    <ligand>
        <name>UDP-N-acetyl-alpha-D-glucosamine</name>
        <dbReference type="ChEBI" id="CHEBI:57705"/>
    </ligand>
</feature>
<dbReference type="InterPro" id="IPR050068">
    <property type="entry name" value="MurA_subfamily"/>
</dbReference>
<dbReference type="EC" id="2.5.1.7" evidence="12"/>
<proteinExistence type="inferred from homology"/>
<keyword evidence="8 12" id="KW-0131">Cell cycle</keyword>